<dbReference type="RefSeq" id="WP_344775679.1">
    <property type="nucleotide sequence ID" value="NZ_BAABAH010000007.1"/>
</dbReference>
<feature type="domain" description="Protein kinase" evidence="9">
    <location>
        <begin position="17"/>
        <end position="285"/>
    </location>
</feature>
<feature type="compositionally biased region" description="Pro residues" evidence="7">
    <location>
        <begin position="408"/>
        <end position="419"/>
    </location>
</feature>
<dbReference type="PROSITE" id="PS00108">
    <property type="entry name" value="PROTEIN_KINASE_ST"/>
    <property type="match status" value="1"/>
</dbReference>
<sequence length="468" mass="48082">MSETGQPEQYADAARRYRLDSRIATGGMGVVWRATDSRLNRAVAVKVLKNEYAEDETFRQRFETEARHAASLHHPGIAGVFDYQADPAGLATGGAPFLVMELVDGQPLSALLAQARTDGRVLDPDVVRDLMAQAADALGVAHRAGIVHRDVKPANLMVTPEGQVKVTDFGIARAADAAQITRTGAVMGTPQYLAPEQARGNPSVPASDVYALGVVTFECLTGRRPFEADSPVATALAHLQQPVPDLPDTIPADLAAVVQRALSKDPAERYPDGAAFAVALRDPSAAAPGPAPGAATVVAPAGAPDTESTAVLPAVAGAVPAATATPPTQARLETPAPYAGREEPAHRSPWPAVVLVLLMVAAAVLLAWLFLANRGDDTPVDLPKHHKTRTSSATTTSSSPTESSTPPTSTPPTSTPPTSPTSAPTTPTSSAPTTPSSSATTPTTPTTSASGGSASTAVAPLSSTKGAR</sequence>
<dbReference type="Pfam" id="PF00069">
    <property type="entry name" value="Pkinase"/>
    <property type="match status" value="1"/>
</dbReference>
<evidence type="ECO:0000256" key="2">
    <source>
        <dbReference type="ARBA" id="ARBA00022527"/>
    </source>
</evidence>
<feature type="compositionally biased region" description="Low complexity" evidence="7">
    <location>
        <begin position="321"/>
        <end position="330"/>
    </location>
</feature>
<reference evidence="11" key="1">
    <citation type="journal article" date="2019" name="Int. J. Syst. Evol. Microbiol.">
        <title>The Global Catalogue of Microorganisms (GCM) 10K type strain sequencing project: providing services to taxonomists for standard genome sequencing and annotation.</title>
        <authorList>
            <consortium name="The Broad Institute Genomics Platform"/>
            <consortium name="The Broad Institute Genome Sequencing Center for Infectious Disease"/>
            <person name="Wu L."/>
            <person name="Ma J."/>
        </authorList>
    </citation>
    <scope>NUCLEOTIDE SEQUENCE [LARGE SCALE GENOMIC DNA]</scope>
    <source>
        <strain evidence="11">JCM 16953</strain>
    </source>
</reference>
<evidence type="ECO:0000256" key="7">
    <source>
        <dbReference type="SAM" id="MobiDB-lite"/>
    </source>
</evidence>
<evidence type="ECO:0000313" key="11">
    <source>
        <dbReference type="Proteomes" id="UP001501821"/>
    </source>
</evidence>
<dbReference type="Gene3D" id="3.30.200.20">
    <property type="entry name" value="Phosphorylase Kinase, domain 1"/>
    <property type="match status" value="1"/>
</dbReference>
<dbReference type="PANTHER" id="PTHR43289:SF6">
    <property type="entry name" value="SERINE_THREONINE-PROTEIN KINASE NEKL-3"/>
    <property type="match status" value="1"/>
</dbReference>
<feature type="region of interest" description="Disordered" evidence="7">
    <location>
        <begin position="377"/>
        <end position="468"/>
    </location>
</feature>
<dbReference type="PANTHER" id="PTHR43289">
    <property type="entry name" value="MITOGEN-ACTIVATED PROTEIN KINASE KINASE KINASE 20-RELATED"/>
    <property type="match status" value="1"/>
</dbReference>
<gene>
    <name evidence="10" type="ORF">GCM10022242_24040</name>
</gene>
<protein>
    <recommendedName>
        <fullName evidence="1">non-specific serine/threonine protein kinase</fullName>
        <ecNumber evidence="1">2.7.11.1</ecNumber>
    </recommendedName>
</protein>
<dbReference type="EC" id="2.7.11.1" evidence="1"/>
<dbReference type="PROSITE" id="PS50011">
    <property type="entry name" value="PROTEIN_KINASE_DOM"/>
    <property type="match status" value="1"/>
</dbReference>
<dbReference type="InterPro" id="IPR008271">
    <property type="entry name" value="Ser/Thr_kinase_AS"/>
</dbReference>
<keyword evidence="6" id="KW-0067">ATP-binding</keyword>
<evidence type="ECO:0000256" key="5">
    <source>
        <dbReference type="ARBA" id="ARBA00022777"/>
    </source>
</evidence>
<dbReference type="Gene3D" id="1.10.510.10">
    <property type="entry name" value="Transferase(Phosphotransferase) domain 1"/>
    <property type="match status" value="1"/>
</dbReference>
<evidence type="ECO:0000259" key="9">
    <source>
        <dbReference type="PROSITE" id="PS50011"/>
    </source>
</evidence>
<dbReference type="SMART" id="SM00220">
    <property type="entry name" value="S_TKc"/>
    <property type="match status" value="1"/>
</dbReference>
<evidence type="ECO:0000256" key="6">
    <source>
        <dbReference type="ARBA" id="ARBA00022840"/>
    </source>
</evidence>
<keyword evidence="8" id="KW-1133">Transmembrane helix</keyword>
<keyword evidence="11" id="KW-1185">Reference proteome</keyword>
<evidence type="ECO:0000256" key="3">
    <source>
        <dbReference type="ARBA" id="ARBA00022679"/>
    </source>
</evidence>
<keyword evidence="8" id="KW-0472">Membrane</keyword>
<keyword evidence="5" id="KW-0418">Kinase</keyword>
<feature type="transmembrane region" description="Helical" evidence="8">
    <location>
        <begin position="350"/>
        <end position="371"/>
    </location>
</feature>
<feature type="region of interest" description="Disordered" evidence="7">
    <location>
        <begin position="321"/>
        <end position="346"/>
    </location>
</feature>
<keyword evidence="2" id="KW-0723">Serine/threonine-protein kinase</keyword>
<organism evidence="10 11">
    <name type="scientific">Nocardioides panacisoli</name>
    <dbReference type="NCBI Taxonomy" id="627624"/>
    <lineage>
        <taxon>Bacteria</taxon>
        <taxon>Bacillati</taxon>
        <taxon>Actinomycetota</taxon>
        <taxon>Actinomycetes</taxon>
        <taxon>Propionibacteriales</taxon>
        <taxon>Nocardioidaceae</taxon>
        <taxon>Nocardioides</taxon>
    </lineage>
</organism>
<keyword evidence="4" id="KW-0547">Nucleotide-binding</keyword>
<evidence type="ECO:0000313" key="10">
    <source>
        <dbReference type="EMBL" id="GAA3821550.1"/>
    </source>
</evidence>
<dbReference type="SUPFAM" id="SSF56112">
    <property type="entry name" value="Protein kinase-like (PK-like)"/>
    <property type="match status" value="1"/>
</dbReference>
<evidence type="ECO:0000256" key="1">
    <source>
        <dbReference type="ARBA" id="ARBA00012513"/>
    </source>
</evidence>
<evidence type="ECO:0000256" key="8">
    <source>
        <dbReference type="SAM" id="Phobius"/>
    </source>
</evidence>
<evidence type="ECO:0000256" key="4">
    <source>
        <dbReference type="ARBA" id="ARBA00022741"/>
    </source>
</evidence>
<feature type="compositionally biased region" description="Low complexity" evidence="7">
    <location>
        <begin position="420"/>
        <end position="457"/>
    </location>
</feature>
<accession>A0ABP7ILP5</accession>
<name>A0ABP7ILP5_9ACTN</name>
<proteinExistence type="predicted"/>
<keyword evidence="8" id="KW-0812">Transmembrane</keyword>
<dbReference type="Proteomes" id="UP001501821">
    <property type="component" value="Unassembled WGS sequence"/>
</dbReference>
<keyword evidence="3" id="KW-0808">Transferase</keyword>
<dbReference type="InterPro" id="IPR011009">
    <property type="entry name" value="Kinase-like_dom_sf"/>
</dbReference>
<comment type="caution">
    <text evidence="10">The sequence shown here is derived from an EMBL/GenBank/DDBJ whole genome shotgun (WGS) entry which is preliminary data.</text>
</comment>
<feature type="compositionally biased region" description="Low complexity" evidence="7">
    <location>
        <begin position="390"/>
        <end position="407"/>
    </location>
</feature>
<dbReference type="InterPro" id="IPR000719">
    <property type="entry name" value="Prot_kinase_dom"/>
</dbReference>
<dbReference type="CDD" id="cd14014">
    <property type="entry name" value="STKc_PknB_like"/>
    <property type="match status" value="1"/>
</dbReference>
<dbReference type="EMBL" id="BAABAH010000007">
    <property type="protein sequence ID" value="GAA3821550.1"/>
    <property type="molecule type" value="Genomic_DNA"/>
</dbReference>